<dbReference type="AlphaFoldDB" id="A0AAD5Q908"/>
<comment type="caution">
    <text evidence="7">The sequence shown here is derived from an EMBL/GenBank/DDBJ whole genome shotgun (WGS) entry which is preliminary data.</text>
</comment>
<dbReference type="PANTHER" id="PTHR12883">
    <property type="entry name" value="ADIPOCYTE-SPECIFIC PROTEIN 4-RELATED"/>
    <property type="match status" value="1"/>
</dbReference>
<keyword evidence="4" id="KW-0472">Membrane</keyword>
<evidence type="ECO:0000256" key="6">
    <source>
        <dbReference type="SAM" id="SignalP"/>
    </source>
</evidence>
<feature type="compositionally biased region" description="Basic and acidic residues" evidence="5">
    <location>
        <begin position="281"/>
        <end position="291"/>
    </location>
</feature>
<evidence type="ECO:0000256" key="2">
    <source>
        <dbReference type="ARBA" id="ARBA00022692"/>
    </source>
</evidence>
<protein>
    <submittedName>
        <fullName evidence="7">Uncharacterized protein</fullName>
    </submittedName>
</protein>
<keyword evidence="6" id="KW-0732">Signal</keyword>
<organism evidence="7 8">
    <name type="scientific">Pythium insidiosum</name>
    <name type="common">Pythiosis disease agent</name>
    <dbReference type="NCBI Taxonomy" id="114742"/>
    <lineage>
        <taxon>Eukaryota</taxon>
        <taxon>Sar</taxon>
        <taxon>Stramenopiles</taxon>
        <taxon>Oomycota</taxon>
        <taxon>Peronosporomycetes</taxon>
        <taxon>Pythiales</taxon>
        <taxon>Pythiaceae</taxon>
        <taxon>Pythium</taxon>
    </lineage>
</organism>
<feature type="chain" id="PRO_5042009735" evidence="6">
    <location>
        <begin position="26"/>
        <end position="302"/>
    </location>
</feature>
<evidence type="ECO:0000256" key="5">
    <source>
        <dbReference type="SAM" id="MobiDB-lite"/>
    </source>
</evidence>
<dbReference type="Pfam" id="PF07946">
    <property type="entry name" value="CCDC47"/>
    <property type="match status" value="1"/>
</dbReference>
<dbReference type="EMBL" id="JAKCXM010000046">
    <property type="protein sequence ID" value="KAJ0405391.1"/>
    <property type="molecule type" value="Genomic_DNA"/>
</dbReference>
<dbReference type="InterPro" id="IPR012879">
    <property type="entry name" value="CCDC47"/>
</dbReference>
<sequence>MRLTTWILAAATALLSAAVAGVLDASEPHLVKEFAYTGSSAEPRVGLLVDSTNNFKYYCTGRRFCSRLVVDLELKNRHDLFSRVLSTVISTPDYLTFDIGLNALDLDPIVFAISKKKQFNALVKLFPELVSLAKRLPSNDVPESFCVASDNIETPKTAMTRQLVKHLETLEPFLDYFVISDVSSLPVAGFPNSEKRILRIRFALQNGSAKLDKAAAVAFMAYLIDAIGSTMKLSRDLKLSAQKKRTKYALERGTTNATQTETLARTAAKKGKDYQSLSYEEQQKLDEQQHKREMRKRLTRKK</sequence>
<dbReference type="PANTHER" id="PTHR12883:SF0">
    <property type="entry name" value="PAT COMPLEX SUBUNIT CCDC47"/>
    <property type="match status" value="1"/>
</dbReference>
<proteinExistence type="predicted"/>
<evidence type="ECO:0000313" key="8">
    <source>
        <dbReference type="Proteomes" id="UP001209570"/>
    </source>
</evidence>
<accession>A0AAD5Q908</accession>
<reference evidence="7" key="1">
    <citation type="submission" date="2021-12" db="EMBL/GenBank/DDBJ databases">
        <title>Prjna785345.</title>
        <authorList>
            <person name="Rujirawat T."/>
            <person name="Krajaejun T."/>
        </authorList>
    </citation>
    <scope>NUCLEOTIDE SEQUENCE</scope>
    <source>
        <strain evidence="7">Pi057C3</strain>
    </source>
</reference>
<dbReference type="GO" id="GO:0032469">
    <property type="term" value="P:endoplasmic reticulum calcium ion homeostasis"/>
    <property type="evidence" value="ECO:0007669"/>
    <property type="project" value="InterPro"/>
</dbReference>
<keyword evidence="8" id="KW-1185">Reference proteome</keyword>
<evidence type="ECO:0000256" key="4">
    <source>
        <dbReference type="ARBA" id="ARBA00023136"/>
    </source>
</evidence>
<gene>
    <name evidence="7" type="ORF">P43SY_000270</name>
</gene>
<keyword evidence="2" id="KW-0812">Transmembrane</keyword>
<feature type="signal peptide" evidence="6">
    <location>
        <begin position="1"/>
        <end position="25"/>
    </location>
</feature>
<name>A0AAD5Q908_PYTIN</name>
<feature type="compositionally biased region" description="Basic residues" evidence="5">
    <location>
        <begin position="292"/>
        <end position="302"/>
    </location>
</feature>
<feature type="region of interest" description="Disordered" evidence="5">
    <location>
        <begin position="270"/>
        <end position="302"/>
    </location>
</feature>
<evidence type="ECO:0000256" key="1">
    <source>
        <dbReference type="ARBA" id="ARBA00004167"/>
    </source>
</evidence>
<evidence type="ECO:0000313" key="7">
    <source>
        <dbReference type="EMBL" id="KAJ0405391.1"/>
    </source>
</evidence>
<evidence type="ECO:0000256" key="3">
    <source>
        <dbReference type="ARBA" id="ARBA00022989"/>
    </source>
</evidence>
<dbReference type="Proteomes" id="UP001209570">
    <property type="component" value="Unassembled WGS sequence"/>
</dbReference>
<dbReference type="GO" id="GO:0016020">
    <property type="term" value="C:membrane"/>
    <property type="evidence" value="ECO:0007669"/>
    <property type="project" value="UniProtKB-SubCell"/>
</dbReference>
<keyword evidence="3" id="KW-1133">Transmembrane helix</keyword>
<dbReference type="GO" id="GO:0005783">
    <property type="term" value="C:endoplasmic reticulum"/>
    <property type="evidence" value="ECO:0007669"/>
    <property type="project" value="InterPro"/>
</dbReference>
<comment type="subcellular location">
    <subcellularLocation>
        <location evidence="1">Membrane</location>
        <topology evidence="1">Single-pass membrane protein</topology>
    </subcellularLocation>
</comment>
<dbReference type="GO" id="GO:0005509">
    <property type="term" value="F:calcium ion binding"/>
    <property type="evidence" value="ECO:0007669"/>
    <property type="project" value="InterPro"/>
</dbReference>